<sequence length="126" mass="14189">MPIADQPYRYQILNFERFLTQFEKTFGNPDARGAAVQKVRELTQATCVSLYIADLMSVIAKLDWNDAAYRGQFCSSLKSTLMTRSRRSGNIDNVRSACINEDDDSPDIVPPILSLPETGQRRSTPI</sequence>
<evidence type="ECO:0000313" key="2">
    <source>
        <dbReference type="EMBL" id="ODQ70043.1"/>
    </source>
</evidence>
<name>A0A1E3PX81_LIPST</name>
<evidence type="ECO:0000313" key="3">
    <source>
        <dbReference type="Proteomes" id="UP000094385"/>
    </source>
</evidence>
<evidence type="ECO:0008006" key="4">
    <source>
        <dbReference type="Google" id="ProtNLM"/>
    </source>
</evidence>
<gene>
    <name evidence="2" type="ORF">LIPSTDRAFT_65756</name>
</gene>
<organism evidence="2 3">
    <name type="scientific">Lipomyces starkeyi NRRL Y-11557</name>
    <dbReference type="NCBI Taxonomy" id="675824"/>
    <lineage>
        <taxon>Eukaryota</taxon>
        <taxon>Fungi</taxon>
        <taxon>Dikarya</taxon>
        <taxon>Ascomycota</taxon>
        <taxon>Saccharomycotina</taxon>
        <taxon>Lipomycetes</taxon>
        <taxon>Lipomycetales</taxon>
        <taxon>Lipomycetaceae</taxon>
        <taxon>Lipomyces</taxon>
    </lineage>
</organism>
<dbReference type="EMBL" id="KV454301">
    <property type="protein sequence ID" value="ODQ70043.1"/>
    <property type="molecule type" value="Genomic_DNA"/>
</dbReference>
<feature type="region of interest" description="Disordered" evidence="1">
    <location>
        <begin position="100"/>
        <end position="126"/>
    </location>
</feature>
<keyword evidence="3" id="KW-1185">Reference proteome</keyword>
<evidence type="ECO:0000256" key="1">
    <source>
        <dbReference type="SAM" id="MobiDB-lite"/>
    </source>
</evidence>
<reference evidence="2 3" key="1">
    <citation type="journal article" date="2016" name="Proc. Natl. Acad. Sci. U.S.A.">
        <title>Comparative genomics of biotechnologically important yeasts.</title>
        <authorList>
            <person name="Riley R."/>
            <person name="Haridas S."/>
            <person name="Wolfe K.H."/>
            <person name="Lopes M.R."/>
            <person name="Hittinger C.T."/>
            <person name="Goeker M."/>
            <person name="Salamov A.A."/>
            <person name="Wisecaver J.H."/>
            <person name="Long T.M."/>
            <person name="Calvey C.H."/>
            <person name="Aerts A.L."/>
            <person name="Barry K.W."/>
            <person name="Choi C."/>
            <person name="Clum A."/>
            <person name="Coughlan A.Y."/>
            <person name="Deshpande S."/>
            <person name="Douglass A.P."/>
            <person name="Hanson S.J."/>
            <person name="Klenk H.-P."/>
            <person name="LaButti K.M."/>
            <person name="Lapidus A."/>
            <person name="Lindquist E.A."/>
            <person name="Lipzen A.M."/>
            <person name="Meier-Kolthoff J.P."/>
            <person name="Ohm R.A."/>
            <person name="Otillar R.P."/>
            <person name="Pangilinan J.L."/>
            <person name="Peng Y."/>
            <person name="Rokas A."/>
            <person name="Rosa C.A."/>
            <person name="Scheuner C."/>
            <person name="Sibirny A.A."/>
            <person name="Slot J.C."/>
            <person name="Stielow J.B."/>
            <person name="Sun H."/>
            <person name="Kurtzman C.P."/>
            <person name="Blackwell M."/>
            <person name="Grigoriev I.V."/>
            <person name="Jeffries T.W."/>
        </authorList>
    </citation>
    <scope>NUCLEOTIDE SEQUENCE [LARGE SCALE GENOMIC DNA]</scope>
    <source>
        <strain evidence="2 3">NRRL Y-11557</strain>
    </source>
</reference>
<protein>
    <recommendedName>
        <fullName evidence="4">Retrotransposon gag domain-containing protein</fullName>
    </recommendedName>
</protein>
<dbReference type="Proteomes" id="UP000094385">
    <property type="component" value="Unassembled WGS sequence"/>
</dbReference>
<dbReference type="AlphaFoldDB" id="A0A1E3PX81"/>
<proteinExistence type="predicted"/>
<accession>A0A1E3PX81</accession>